<dbReference type="EMBL" id="KX488865">
    <property type="protein sequence ID" value="AOO91229.1"/>
    <property type="molecule type" value="Genomic_DNA"/>
</dbReference>
<keyword evidence="1" id="KW-0732">Signal</keyword>
<protein>
    <submittedName>
        <fullName evidence="2">Uncharacterized protein</fullName>
    </submittedName>
</protein>
<feature type="signal peptide" evidence="1">
    <location>
        <begin position="1"/>
        <end position="21"/>
    </location>
</feature>
<feature type="chain" id="PRO_5008894420" evidence="1">
    <location>
        <begin position="22"/>
        <end position="191"/>
    </location>
</feature>
<name>A0A1C9HWY4_RHILT</name>
<sequence length="191" mass="20628">MRNLVKSIALLATLIGSTAFAATMPGDALICKAGAPGAHTPQDRDLVADYVLTAFGQIDSKIPSLSPSEANWLKMEYDDQLAANGGRWNERSLAATGSLEYAKKAAKDQTQGIIATAGAIKDYKLDTGLEVDAWAKLDAMIIDVHYAQNIVKLKDAGLLAESDLPRPSQYFQQNMTLFGQCILRDVIANIR</sequence>
<accession>A0A1C9HWY4</accession>
<reference evidence="2" key="1">
    <citation type="journal article" date="2015" name="BMC Genomics">
        <title>Transcriptome profiling of a Rhizobium leguminosarum bv. trifolii rosR mutant reveals the role of the transcriptional regulator RosR in motility, synthesis of cell-surface components, and other cellular processes.</title>
        <authorList>
            <person name="Rachwal K."/>
            <person name="Matczynska E."/>
            <person name="Janczarek M."/>
        </authorList>
    </citation>
    <scope>NUCLEOTIDE SEQUENCE</scope>
    <source>
        <strain evidence="2">Rt24.2</strain>
    </source>
</reference>
<proteinExistence type="predicted"/>
<organism evidence="2">
    <name type="scientific">Rhizobium leguminosarum bv. trifolii</name>
    <dbReference type="NCBI Taxonomy" id="386"/>
    <lineage>
        <taxon>Bacteria</taxon>
        <taxon>Pseudomonadati</taxon>
        <taxon>Pseudomonadota</taxon>
        <taxon>Alphaproteobacteria</taxon>
        <taxon>Hyphomicrobiales</taxon>
        <taxon>Rhizobiaceae</taxon>
        <taxon>Rhizobium/Agrobacterium group</taxon>
        <taxon>Rhizobium</taxon>
    </lineage>
</organism>
<reference evidence="2" key="2">
    <citation type="journal article" date="2016" name="Front. Microbiol.">
        <title>The Regulatory Protein RosR Affects Rhizobium leguminosarum bv. trifolii Protein Profiles, Cell Surface Properties, and Symbiosis with Clover.</title>
        <authorList>
            <person name="Rachwal K."/>
            <person name="Boguszewska A."/>
            <person name="Kopcinska J."/>
            <person name="Karas M."/>
            <person name="Tchorzewski M."/>
            <person name="Janczarek M."/>
        </authorList>
    </citation>
    <scope>NUCLEOTIDE SEQUENCE</scope>
    <source>
        <strain evidence="2">Rt24.2</strain>
    </source>
</reference>
<dbReference type="AlphaFoldDB" id="A0A1C9HWY4"/>
<evidence type="ECO:0000313" key="2">
    <source>
        <dbReference type="EMBL" id="AOO91229.1"/>
    </source>
</evidence>
<evidence type="ECO:0000256" key="1">
    <source>
        <dbReference type="SAM" id="SignalP"/>
    </source>
</evidence>